<gene>
    <name evidence="3" type="ORF">CKAH01_15064</name>
</gene>
<organism evidence="3 4">
    <name type="scientific">Colletotrichum kahawae</name>
    <name type="common">Coffee berry disease fungus</name>
    <dbReference type="NCBI Taxonomy" id="34407"/>
    <lineage>
        <taxon>Eukaryota</taxon>
        <taxon>Fungi</taxon>
        <taxon>Dikarya</taxon>
        <taxon>Ascomycota</taxon>
        <taxon>Pezizomycotina</taxon>
        <taxon>Sordariomycetes</taxon>
        <taxon>Hypocreomycetidae</taxon>
        <taxon>Glomerellales</taxon>
        <taxon>Glomerellaceae</taxon>
        <taxon>Colletotrichum</taxon>
        <taxon>Colletotrichum gloeosporioides species complex</taxon>
    </lineage>
</organism>
<proteinExistence type="predicted"/>
<evidence type="ECO:0000313" key="3">
    <source>
        <dbReference type="EMBL" id="KAK2769697.1"/>
    </source>
</evidence>
<evidence type="ECO:0000313" key="4">
    <source>
        <dbReference type="Proteomes" id="UP001281614"/>
    </source>
</evidence>
<evidence type="ECO:0000256" key="2">
    <source>
        <dbReference type="SAM" id="MobiDB-lite"/>
    </source>
</evidence>
<sequence length="290" mass="32493">IEHLLTNLFRSLNQEAPAPKKGKRKRHAAKSNPSQTPASSMMPVCPPITKHGIPGGFGESFTLPFTPVNRPSAGLDVVEAQMSALETRQNLLRRQRLEQEELKALARQTDALLCKDLDDIQTSMPGWVPRVDYRALINSHYQYEERALQQKHEVEEREDARRFPLPPRLPPVSEFHEGSLWYATNRRHPLPNEPRRQPLVRDEAAHSRKFQHSTALHPAIPDHKRLPPLGAIVPASATNSREGVSQPSSTVTPGKLRPAKRQLSNPENVSHGSNRSRQAGGSKDEPIVID</sequence>
<keyword evidence="1" id="KW-0175">Coiled coil</keyword>
<feature type="coiled-coil region" evidence="1">
    <location>
        <begin position="75"/>
        <end position="108"/>
    </location>
</feature>
<feature type="compositionally biased region" description="Polar residues" evidence="2">
    <location>
        <begin position="262"/>
        <end position="279"/>
    </location>
</feature>
<accession>A0AAD9YL94</accession>
<dbReference type="EMBL" id="VYYT01000107">
    <property type="protein sequence ID" value="KAK2769697.1"/>
    <property type="molecule type" value="Genomic_DNA"/>
</dbReference>
<dbReference type="AlphaFoldDB" id="A0AAD9YL94"/>
<feature type="compositionally biased region" description="Basic and acidic residues" evidence="2">
    <location>
        <begin position="193"/>
        <end position="206"/>
    </location>
</feature>
<feature type="region of interest" description="Disordered" evidence="2">
    <location>
        <begin position="12"/>
        <end position="44"/>
    </location>
</feature>
<feature type="region of interest" description="Disordered" evidence="2">
    <location>
        <begin position="185"/>
        <end position="290"/>
    </location>
</feature>
<evidence type="ECO:0000256" key="1">
    <source>
        <dbReference type="SAM" id="Coils"/>
    </source>
</evidence>
<feature type="compositionally biased region" description="Basic residues" evidence="2">
    <location>
        <begin position="20"/>
        <end position="29"/>
    </location>
</feature>
<protein>
    <submittedName>
        <fullName evidence="3">Uncharacterized protein</fullName>
    </submittedName>
</protein>
<feature type="non-terminal residue" evidence="3">
    <location>
        <position position="1"/>
    </location>
</feature>
<feature type="compositionally biased region" description="Polar residues" evidence="2">
    <location>
        <begin position="236"/>
        <end position="252"/>
    </location>
</feature>
<name>A0AAD9YL94_COLKA</name>
<dbReference type="Proteomes" id="UP001281614">
    <property type="component" value="Unassembled WGS sequence"/>
</dbReference>
<keyword evidence="4" id="KW-1185">Reference proteome</keyword>
<reference evidence="3" key="1">
    <citation type="submission" date="2023-02" db="EMBL/GenBank/DDBJ databases">
        <title>Colletotrichum kahawae CIFC_Que2 genome sequencing and assembly.</title>
        <authorList>
            <person name="Baroncelli R."/>
        </authorList>
    </citation>
    <scope>NUCLEOTIDE SEQUENCE</scope>
    <source>
        <strain evidence="3">CIFC_Que2</strain>
    </source>
</reference>
<comment type="caution">
    <text evidence="3">The sequence shown here is derived from an EMBL/GenBank/DDBJ whole genome shotgun (WGS) entry which is preliminary data.</text>
</comment>